<evidence type="ECO:0000313" key="2">
    <source>
        <dbReference type="Proteomes" id="UP000254437"/>
    </source>
</evidence>
<name>A0A378TTX2_MORLA</name>
<reference evidence="1 2" key="1">
    <citation type="submission" date="2018-06" db="EMBL/GenBank/DDBJ databases">
        <authorList>
            <consortium name="Pathogen Informatics"/>
            <person name="Doyle S."/>
        </authorList>
    </citation>
    <scope>NUCLEOTIDE SEQUENCE [LARGE SCALE GENOMIC DNA]</scope>
    <source>
        <strain evidence="1 2">NCTC10359</strain>
    </source>
</reference>
<organism evidence="1 2">
    <name type="scientific">Moraxella lacunata</name>
    <dbReference type="NCBI Taxonomy" id="477"/>
    <lineage>
        <taxon>Bacteria</taxon>
        <taxon>Pseudomonadati</taxon>
        <taxon>Pseudomonadota</taxon>
        <taxon>Gammaproteobacteria</taxon>
        <taxon>Moraxellales</taxon>
        <taxon>Moraxellaceae</taxon>
        <taxon>Moraxella</taxon>
    </lineage>
</organism>
<proteinExistence type="predicted"/>
<protein>
    <submittedName>
        <fullName evidence="1">Uncharacterized protein</fullName>
    </submittedName>
</protein>
<accession>A0A378TTX2</accession>
<gene>
    <name evidence="1" type="ORF">NCTC10359_02636</name>
</gene>
<sequence length="40" mass="5037">MFWFDDKYHKIAHSHVGRFFMSNHFLVLLIEYTFLESRSW</sequence>
<dbReference type="EMBL" id="UGQU01000004">
    <property type="protein sequence ID" value="STZ64187.1"/>
    <property type="molecule type" value="Genomic_DNA"/>
</dbReference>
<dbReference type="AlphaFoldDB" id="A0A378TTX2"/>
<evidence type="ECO:0000313" key="1">
    <source>
        <dbReference type="EMBL" id="STZ64187.1"/>
    </source>
</evidence>
<dbReference type="Proteomes" id="UP000254437">
    <property type="component" value="Unassembled WGS sequence"/>
</dbReference>